<organism evidence="7 8">
    <name type="scientific">Pestalotiopsis fici (strain W106-1 / CGMCC3.15140)</name>
    <dbReference type="NCBI Taxonomy" id="1229662"/>
    <lineage>
        <taxon>Eukaryota</taxon>
        <taxon>Fungi</taxon>
        <taxon>Dikarya</taxon>
        <taxon>Ascomycota</taxon>
        <taxon>Pezizomycotina</taxon>
        <taxon>Sordariomycetes</taxon>
        <taxon>Xylariomycetidae</taxon>
        <taxon>Amphisphaeriales</taxon>
        <taxon>Sporocadaceae</taxon>
        <taxon>Pestalotiopsis</taxon>
    </lineage>
</organism>
<dbReference type="RefSeq" id="XP_007828265.1">
    <property type="nucleotide sequence ID" value="XM_007830074.1"/>
</dbReference>
<feature type="transmembrane region" description="Helical" evidence="6">
    <location>
        <begin position="318"/>
        <end position="340"/>
    </location>
</feature>
<accession>W3XNX2</accession>
<name>W3XNX2_PESFW</name>
<dbReference type="HOGENOM" id="CLU_008455_13_3_1"/>
<feature type="compositionally biased region" description="Polar residues" evidence="5">
    <location>
        <begin position="219"/>
        <end position="228"/>
    </location>
</feature>
<dbReference type="GO" id="GO:0022857">
    <property type="term" value="F:transmembrane transporter activity"/>
    <property type="evidence" value="ECO:0007669"/>
    <property type="project" value="InterPro"/>
</dbReference>
<dbReference type="InterPro" id="IPR011701">
    <property type="entry name" value="MFS"/>
</dbReference>
<gene>
    <name evidence="7" type="ORF">PFICI_01493</name>
</gene>
<evidence type="ECO:0000256" key="4">
    <source>
        <dbReference type="ARBA" id="ARBA00023136"/>
    </source>
</evidence>
<reference evidence="8" key="1">
    <citation type="journal article" date="2015" name="BMC Genomics">
        <title>Genomic and transcriptomic analysis of the endophytic fungus Pestalotiopsis fici reveals its lifestyle and high potential for synthesis of natural products.</title>
        <authorList>
            <person name="Wang X."/>
            <person name="Zhang X."/>
            <person name="Liu L."/>
            <person name="Xiang M."/>
            <person name="Wang W."/>
            <person name="Sun X."/>
            <person name="Che Y."/>
            <person name="Guo L."/>
            <person name="Liu G."/>
            <person name="Guo L."/>
            <person name="Wang C."/>
            <person name="Yin W.B."/>
            <person name="Stadler M."/>
            <person name="Zhang X."/>
            <person name="Liu X."/>
        </authorList>
    </citation>
    <scope>NUCLEOTIDE SEQUENCE [LARGE SCALE GENOMIC DNA]</scope>
    <source>
        <strain evidence="8">W106-1 / CGMCC3.15140</strain>
    </source>
</reference>
<feature type="transmembrane region" description="Helical" evidence="6">
    <location>
        <begin position="424"/>
        <end position="443"/>
    </location>
</feature>
<feature type="transmembrane region" description="Helical" evidence="6">
    <location>
        <begin position="144"/>
        <end position="166"/>
    </location>
</feature>
<dbReference type="PANTHER" id="PTHR23502">
    <property type="entry name" value="MAJOR FACILITATOR SUPERFAMILY"/>
    <property type="match status" value="1"/>
</dbReference>
<keyword evidence="3 6" id="KW-1133">Transmembrane helix</keyword>
<feature type="transmembrane region" description="Helical" evidence="6">
    <location>
        <begin position="455"/>
        <end position="475"/>
    </location>
</feature>
<dbReference type="InterPro" id="IPR036259">
    <property type="entry name" value="MFS_trans_sf"/>
</dbReference>
<dbReference type="PANTHER" id="PTHR23502:SF50">
    <property type="entry name" value="TRANSPORTER, PUTATIVE (AFU_ORTHOLOGUE AFUA_5G00430)-RELATED"/>
    <property type="match status" value="1"/>
</dbReference>
<keyword evidence="2 6" id="KW-0812">Transmembrane</keyword>
<keyword evidence="4 6" id="KW-0472">Membrane</keyword>
<feature type="transmembrane region" description="Helical" evidence="6">
    <location>
        <begin position="84"/>
        <end position="101"/>
    </location>
</feature>
<feature type="transmembrane region" description="Helical" evidence="6">
    <location>
        <begin position="172"/>
        <end position="191"/>
    </location>
</feature>
<dbReference type="AlphaFoldDB" id="W3XNX2"/>
<evidence type="ECO:0000256" key="3">
    <source>
        <dbReference type="ARBA" id="ARBA00022989"/>
    </source>
</evidence>
<feature type="transmembrane region" description="Helical" evidence="6">
    <location>
        <begin position="388"/>
        <end position="412"/>
    </location>
</feature>
<proteinExistence type="predicted"/>
<evidence type="ECO:0000256" key="5">
    <source>
        <dbReference type="SAM" id="MobiDB-lite"/>
    </source>
</evidence>
<feature type="transmembrane region" description="Helical" evidence="6">
    <location>
        <begin position="361"/>
        <end position="382"/>
    </location>
</feature>
<feature type="transmembrane region" description="Helical" evidence="6">
    <location>
        <begin position="281"/>
        <end position="306"/>
    </location>
</feature>
<dbReference type="OMA" id="SICMVES"/>
<dbReference type="Pfam" id="PF07690">
    <property type="entry name" value="MFS_1"/>
    <property type="match status" value="1"/>
</dbReference>
<evidence type="ECO:0000313" key="7">
    <source>
        <dbReference type="EMBL" id="ETS87665.1"/>
    </source>
</evidence>
<dbReference type="OrthoDB" id="5215911at2759"/>
<dbReference type="GeneID" id="19266506"/>
<evidence type="ECO:0008006" key="9">
    <source>
        <dbReference type="Google" id="ProtNLM"/>
    </source>
</evidence>
<feature type="region of interest" description="Disordered" evidence="5">
    <location>
        <begin position="207"/>
        <end position="247"/>
    </location>
</feature>
<dbReference type="InParanoid" id="W3XNX2"/>
<feature type="transmembrane region" description="Helical" evidence="6">
    <location>
        <begin position="53"/>
        <end position="72"/>
    </location>
</feature>
<keyword evidence="8" id="KW-1185">Reference proteome</keyword>
<dbReference type="KEGG" id="pfy:PFICI_01493"/>
<evidence type="ECO:0000313" key="8">
    <source>
        <dbReference type="Proteomes" id="UP000030651"/>
    </source>
</evidence>
<dbReference type="GO" id="GO:0005886">
    <property type="term" value="C:plasma membrane"/>
    <property type="evidence" value="ECO:0007669"/>
    <property type="project" value="TreeGrafter"/>
</dbReference>
<comment type="subcellular location">
    <subcellularLocation>
        <location evidence="1">Membrane</location>
        <topology evidence="1">Multi-pass membrane protein</topology>
    </subcellularLocation>
</comment>
<evidence type="ECO:0000256" key="1">
    <source>
        <dbReference type="ARBA" id="ARBA00004141"/>
    </source>
</evidence>
<dbReference type="SUPFAM" id="SSF103473">
    <property type="entry name" value="MFS general substrate transporter"/>
    <property type="match status" value="1"/>
</dbReference>
<dbReference type="Proteomes" id="UP000030651">
    <property type="component" value="Unassembled WGS sequence"/>
</dbReference>
<dbReference type="Gene3D" id="1.20.1250.20">
    <property type="entry name" value="MFS general substrate transporter like domains"/>
    <property type="match status" value="1"/>
</dbReference>
<evidence type="ECO:0000256" key="2">
    <source>
        <dbReference type="ARBA" id="ARBA00022692"/>
    </source>
</evidence>
<dbReference type="EMBL" id="KI912109">
    <property type="protein sequence ID" value="ETS87665.1"/>
    <property type="molecule type" value="Genomic_DNA"/>
</dbReference>
<evidence type="ECO:0000256" key="6">
    <source>
        <dbReference type="SAM" id="Phobius"/>
    </source>
</evidence>
<sequence>MAQIIEFRACHGGDYCRVHLTGTNQDAKYRRLSTQTTFWSQMLAEMDVSYSDLTNAQAVQLVGLAVGCILVIPCSQKYGRRSTYIFTTAALAGATWWAAYMKTTAEVLVTSVLFGLAGAPNEAVAQMTITDLFFLHQRATANSIYLFAIMIGSFLTPMVAGYQASISGWRESYIALAISLSILTLIFIPLLEETKYIPVIEDATTATERHDQSHPTDLPTKTSQQHSNANHEDNNAPNADRAVRTQQPTSWRQRMRLFTTTDEPLIKTIYYPIYTICLPHVIFTAVQFASCVCWLVVVSSMISIIFSAPPYEFDSAALGYMFTGPFIGAIFGSIYGGPLLDWAVIRFAKRNHGIFEPEMRLYLFPFQTVCLTAGLIMFGITADEGMHWIYPSIGCALFGFGMGATGDICFTMILDAYPELVPEIFVLITFIRNSISIPGPFSITPWLATMSVSNMFILSGFISLFLAVFCIPYIICGKRWRAATAPLYRRLCSEVAGNRR</sequence>
<protein>
    <recommendedName>
        <fullName evidence="9">Major facilitator superfamily (MFS) profile domain-containing protein</fullName>
    </recommendedName>
</protein>
<dbReference type="eggNOG" id="KOG0255">
    <property type="taxonomic scope" value="Eukaryota"/>
</dbReference>